<sequence length="41" mass="4562">MRLNGRNEGNGRRYGWQYESDVKAGPKDARGYGESAGRTSN</sequence>
<dbReference type="AlphaFoldDB" id="A0A2U3LL84"/>
<accession>A0A2U3LL84</accession>
<protein>
    <submittedName>
        <fullName evidence="2">Uncharacterized protein</fullName>
    </submittedName>
</protein>
<evidence type="ECO:0000313" key="3">
    <source>
        <dbReference type="Proteomes" id="UP000238916"/>
    </source>
</evidence>
<evidence type="ECO:0000256" key="1">
    <source>
        <dbReference type="SAM" id="MobiDB-lite"/>
    </source>
</evidence>
<reference evidence="3" key="1">
    <citation type="submission" date="2018-02" db="EMBL/GenBank/DDBJ databases">
        <authorList>
            <person name="Hausmann B."/>
        </authorList>
    </citation>
    <scope>NUCLEOTIDE SEQUENCE [LARGE SCALE GENOMIC DNA]</scope>
    <source>
        <strain evidence="3">Peat soil MAG SbF1</strain>
    </source>
</reference>
<gene>
    <name evidence="2" type="ORF">SBF1_590003</name>
</gene>
<feature type="region of interest" description="Disordered" evidence="1">
    <location>
        <begin position="1"/>
        <end position="41"/>
    </location>
</feature>
<dbReference type="EMBL" id="OMOF01000545">
    <property type="protein sequence ID" value="SPF52586.1"/>
    <property type="molecule type" value="Genomic_DNA"/>
</dbReference>
<feature type="compositionally biased region" description="Basic and acidic residues" evidence="1">
    <location>
        <begin position="20"/>
        <end position="31"/>
    </location>
</feature>
<name>A0A2U3LL84_9FIRM</name>
<proteinExistence type="predicted"/>
<dbReference type="Proteomes" id="UP000238916">
    <property type="component" value="Unassembled WGS sequence"/>
</dbReference>
<organism evidence="2 3">
    <name type="scientific">Candidatus Desulfosporosinus infrequens</name>
    <dbReference type="NCBI Taxonomy" id="2043169"/>
    <lineage>
        <taxon>Bacteria</taxon>
        <taxon>Bacillati</taxon>
        <taxon>Bacillota</taxon>
        <taxon>Clostridia</taxon>
        <taxon>Eubacteriales</taxon>
        <taxon>Desulfitobacteriaceae</taxon>
        <taxon>Desulfosporosinus</taxon>
    </lineage>
</organism>
<evidence type="ECO:0000313" key="2">
    <source>
        <dbReference type="EMBL" id="SPF52586.1"/>
    </source>
</evidence>